<dbReference type="Gene3D" id="3.40.50.10330">
    <property type="entry name" value="Probable inorganic polyphosphate/atp-NAD kinase, domain 1"/>
    <property type="match status" value="1"/>
</dbReference>
<dbReference type="AlphaFoldDB" id="S2KH33"/>
<evidence type="ECO:0000313" key="14">
    <source>
        <dbReference type="Proteomes" id="UP000014463"/>
    </source>
</evidence>
<dbReference type="NCBIfam" id="NF009602">
    <property type="entry name" value="PRK13054.1"/>
    <property type="match status" value="1"/>
</dbReference>
<dbReference type="GO" id="GO:0008654">
    <property type="term" value="P:phospholipid biosynthetic process"/>
    <property type="evidence" value="ECO:0007669"/>
    <property type="project" value="UniProtKB-KW"/>
</dbReference>
<dbReference type="EMBL" id="ASTJ01000036">
    <property type="protein sequence ID" value="EPC01387.1"/>
    <property type="molecule type" value="Genomic_DNA"/>
</dbReference>
<dbReference type="GO" id="GO:0005886">
    <property type="term" value="C:plasma membrane"/>
    <property type="evidence" value="ECO:0007669"/>
    <property type="project" value="TreeGrafter"/>
</dbReference>
<organism evidence="13 14">
    <name type="scientific">Litchfieldella anticariensis (strain DSM 16096 / CECT 5854 / CIP 108499 / LMG 22089 / FP35)</name>
    <name type="common">Halomonas anticariensis</name>
    <dbReference type="NCBI Taxonomy" id="1121939"/>
    <lineage>
        <taxon>Bacteria</taxon>
        <taxon>Pseudomonadati</taxon>
        <taxon>Pseudomonadota</taxon>
        <taxon>Gammaproteobacteria</taxon>
        <taxon>Oceanospirillales</taxon>
        <taxon>Halomonadaceae</taxon>
        <taxon>Litchfieldella</taxon>
    </lineage>
</organism>
<dbReference type="Pfam" id="PF00781">
    <property type="entry name" value="DAGK_cat"/>
    <property type="match status" value="1"/>
</dbReference>
<dbReference type="GO" id="GO:0016301">
    <property type="term" value="F:kinase activity"/>
    <property type="evidence" value="ECO:0007669"/>
    <property type="project" value="UniProtKB-KW"/>
</dbReference>
<comment type="caution">
    <text evidence="13">The sequence shown here is derived from an EMBL/GenBank/DDBJ whole genome shotgun (WGS) entry which is preliminary data.</text>
</comment>
<dbReference type="GO" id="GO:0046872">
    <property type="term" value="F:metal ion binding"/>
    <property type="evidence" value="ECO:0007669"/>
    <property type="project" value="UniProtKB-KW"/>
</dbReference>
<keyword evidence="11" id="KW-1208">Phospholipid metabolism</keyword>
<keyword evidence="5" id="KW-0547">Nucleotide-binding</keyword>
<protein>
    <recommendedName>
        <fullName evidence="12">DAGKc domain-containing protein</fullName>
    </recommendedName>
</protein>
<proteinExistence type="predicted"/>
<dbReference type="SUPFAM" id="SSF111331">
    <property type="entry name" value="NAD kinase/diacylglycerol kinase-like"/>
    <property type="match status" value="1"/>
</dbReference>
<evidence type="ECO:0000256" key="4">
    <source>
        <dbReference type="ARBA" id="ARBA00022723"/>
    </source>
</evidence>
<dbReference type="InterPro" id="IPR017438">
    <property type="entry name" value="ATP-NAD_kinase_N"/>
</dbReference>
<dbReference type="PANTHER" id="PTHR12358">
    <property type="entry name" value="SPHINGOSINE KINASE"/>
    <property type="match status" value="1"/>
</dbReference>
<evidence type="ECO:0000256" key="10">
    <source>
        <dbReference type="ARBA" id="ARBA00023209"/>
    </source>
</evidence>
<keyword evidence="3" id="KW-0808">Transferase</keyword>
<dbReference type="eggNOG" id="COG1597">
    <property type="taxonomic scope" value="Bacteria"/>
</dbReference>
<dbReference type="PATRIC" id="fig|1121939.11.peg.3560"/>
<name>S2KH33_LITA3</name>
<keyword evidence="4" id="KW-0479">Metal-binding</keyword>
<dbReference type="InterPro" id="IPR005218">
    <property type="entry name" value="Diacylglycerol/lipid_kinase"/>
</dbReference>
<evidence type="ECO:0000256" key="11">
    <source>
        <dbReference type="ARBA" id="ARBA00023264"/>
    </source>
</evidence>
<evidence type="ECO:0000256" key="6">
    <source>
        <dbReference type="ARBA" id="ARBA00022777"/>
    </source>
</evidence>
<dbReference type="Pfam" id="PF19279">
    <property type="entry name" value="YegS_C"/>
    <property type="match status" value="1"/>
</dbReference>
<dbReference type="InterPro" id="IPR045540">
    <property type="entry name" value="YegS/DAGK_C"/>
</dbReference>
<evidence type="ECO:0000256" key="1">
    <source>
        <dbReference type="ARBA" id="ARBA00001946"/>
    </source>
</evidence>
<dbReference type="STRING" id="1121939.L861_12500"/>
<keyword evidence="7" id="KW-0067">ATP-binding</keyword>
<evidence type="ECO:0000256" key="3">
    <source>
        <dbReference type="ARBA" id="ARBA00022679"/>
    </source>
</evidence>
<keyword evidence="14" id="KW-1185">Reference proteome</keyword>
<evidence type="ECO:0000256" key="2">
    <source>
        <dbReference type="ARBA" id="ARBA00022516"/>
    </source>
</evidence>
<evidence type="ECO:0000259" key="12">
    <source>
        <dbReference type="PROSITE" id="PS50146"/>
    </source>
</evidence>
<dbReference type="Proteomes" id="UP000014463">
    <property type="component" value="Unassembled WGS sequence"/>
</dbReference>
<dbReference type="Gene3D" id="2.60.200.40">
    <property type="match status" value="1"/>
</dbReference>
<sequence>MAKTSDSARLILNGMSAQLPAVREAIFSRRQLGSKLEVQVTWEQGDAARFAQQAGRDGVSRVIVGGGDGTVNETVNGLMQLPREQRPPLAILPLGSANDFATSLNLPMDPESALDVAFTASPQPVDVPCLGNTYYLNMLSAGFGAEVTSSTPKMLKRLLGGGAYSLMGLVKAWRYQPYYGRLRWPEGERRLPLFVLAIGNGSHAGGGQCLTPQAHLDDGLLDVLVVRHFSSLHELKQMRDELKRLPETGAFVDYFQTSRLSFDAETQVSFTLDGELQQFASFEVALENAGLELLAPAERCQLFSRTLP</sequence>
<evidence type="ECO:0000256" key="5">
    <source>
        <dbReference type="ARBA" id="ARBA00022741"/>
    </source>
</evidence>
<evidence type="ECO:0000313" key="13">
    <source>
        <dbReference type="EMBL" id="EPC01387.1"/>
    </source>
</evidence>
<evidence type="ECO:0000256" key="8">
    <source>
        <dbReference type="ARBA" id="ARBA00022842"/>
    </source>
</evidence>
<keyword evidence="6" id="KW-0418">Kinase</keyword>
<keyword evidence="8" id="KW-0460">Magnesium</keyword>
<keyword evidence="9" id="KW-0443">Lipid metabolism</keyword>
<dbReference type="InterPro" id="IPR050187">
    <property type="entry name" value="Lipid_Phosphate_FormReg"/>
</dbReference>
<dbReference type="SMART" id="SM00046">
    <property type="entry name" value="DAGKc"/>
    <property type="match status" value="1"/>
</dbReference>
<dbReference type="PROSITE" id="PS50146">
    <property type="entry name" value="DAGK"/>
    <property type="match status" value="1"/>
</dbReference>
<dbReference type="RefSeq" id="WP_016418077.1">
    <property type="nucleotide sequence ID" value="NZ_AUAB01000040.1"/>
</dbReference>
<reference evidence="13 14" key="1">
    <citation type="journal article" date="2013" name="Genome Announc.">
        <title>Draft genome sequence of the moderately halophilic gammaproteobacterium Halomonas anticariensis FP35.</title>
        <authorList>
            <person name="Tahrioui A."/>
            <person name="Quesada E."/>
            <person name="Llamas I."/>
        </authorList>
    </citation>
    <scope>NUCLEOTIDE SEQUENCE [LARGE SCALE GENOMIC DNA]</scope>
    <source>
        <strain evidence="14">DSM 16096 / CECT 5854 / LMG 22089 / FP35</strain>
    </source>
</reference>
<dbReference type="GO" id="GO:0005524">
    <property type="term" value="F:ATP binding"/>
    <property type="evidence" value="ECO:0007669"/>
    <property type="project" value="UniProtKB-KW"/>
</dbReference>
<comment type="cofactor">
    <cofactor evidence="1">
        <name>Mg(2+)</name>
        <dbReference type="ChEBI" id="CHEBI:18420"/>
    </cofactor>
</comment>
<keyword evidence="10" id="KW-0594">Phospholipid biosynthesis</keyword>
<evidence type="ECO:0000256" key="7">
    <source>
        <dbReference type="ARBA" id="ARBA00022840"/>
    </source>
</evidence>
<evidence type="ECO:0000256" key="9">
    <source>
        <dbReference type="ARBA" id="ARBA00023098"/>
    </source>
</evidence>
<dbReference type="PANTHER" id="PTHR12358:SF106">
    <property type="entry name" value="LIPID KINASE YEGS"/>
    <property type="match status" value="1"/>
</dbReference>
<dbReference type="InterPro" id="IPR016064">
    <property type="entry name" value="NAD/diacylglycerol_kinase_sf"/>
</dbReference>
<dbReference type="InterPro" id="IPR001206">
    <property type="entry name" value="Diacylglycerol_kinase_cat_dom"/>
</dbReference>
<gene>
    <name evidence="13" type="ORF">L861_12500</name>
</gene>
<feature type="domain" description="DAGKc" evidence="12">
    <location>
        <begin position="3"/>
        <end position="134"/>
    </location>
</feature>
<keyword evidence="2" id="KW-0444">Lipid biosynthesis</keyword>
<accession>S2KH33</accession>
<dbReference type="NCBIfam" id="TIGR00147">
    <property type="entry name" value="YegS/Rv2252/BmrU family lipid kinase"/>
    <property type="match status" value="1"/>
</dbReference>